<dbReference type="OrthoDB" id="417175at2759"/>
<keyword evidence="16" id="KW-1185">Reference proteome</keyword>
<proteinExistence type="inferred from homology"/>
<keyword evidence="8" id="KW-0344">Guanine-nucleotide releasing factor</keyword>
<comment type="catalytic activity">
    <reaction evidence="1">
        <text>GDP-alpha-D-glucose + phosphate = alpha-D-glucose 1-phosphate + GDP + H(+)</text>
        <dbReference type="Rhea" id="RHEA:30387"/>
        <dbReference type="ChEBI" id="CHEBI:15378"/>
        <dbReference type="ChEBI" id="CHEBI:43474"/>
        <dbReference type="ChEBI" id="CHEBI:58189"/>
        <dbReference type="ChEBI" id="CHEBI:58601"/>
        <dbReference type="ChEBI" id="CHEBI:62230"/>
        <dbReference type="EC" id="2.7.7.78"/>
    </reaction>
</comment>
<feature type="domain" description="GDPGP1-like N-terminal" evidence="14">
    <location>
        <begin position="20"/>
        <end position="185"/>
    </location>
</feature>
<comment type="caution">
    <text evidence="15">The sequence shown here is derived from an EMBL/GenBank/DDBJ whole genome shotgun (WGS) entry which is preliminary data.</text>
</comment>
<keyword evidence="11" id="KW-0547">Nucleotide-binding</keyword>
<dbReference type="InterPro" id="IPR036265">
    <property type="entry name" value="HIT-like_sf"/>
</dbReference>
<evidence type="ECO:0000256" key="3">
    <source>
        <dbReference type="ARBA" id="ARBA00004496"/>
    </source>
</evidence>
<dbReference type="GO" id="GO:0016787">
    <property type="term" value="F:hydrolase activity"/>
    <property type="evidence" value="ECO:0007669"/>
    <property type="project" value="UniProtKB-KW"/>
</dbReference>
<dbReference type="InterPro" id="IPR058865">
    <property type="entry name" value="GDPGP1_C"/>
</dbReference>
<reference evidence="15" key="1">
    <citation type="submission" date="2021-02" db="EMBL/GenBank/DDBJ databases">
        <authorList>
            <person name="Nowell W R."/>
        </authorList>
    </citation>
    <scope>NUCLEOTIDE SEQUENCE</scope>
    <source>
        <strain evidence="15">Ploen Becks lab</strain>
    </source>
</reference>
<evidence type="ECO:0000256" key="8">
    <source>
        <dbReference type="ARBA" id="ARBA00022658"/>
    </source>
</evidence>
<comment type="function">
    <text evidence="2">Specific and highly efficient GDP-D-glucose phosphorylase regulating the levels of GDP-D-glucose in cells.</text>
</comment>
<dbReference type="GO" id="GO:0080048">
    <property type="term" value="F:GDP-D-glucose phosphorylase activity"/>
    <property type="evidence" value="ECO:0007669"/>
    <property type="project" value="UniProtKB-EC"/>
</dbReference>
<evidence type="ECO:0000259" key="14">
    <source>
        <dbReference type="Pfam" id="PF26217"/>
    </source>
</evidence>
<evidence type="ECO:0000256" key="9">
    <source>
        <dbReference type="ARBA" id="ARBA00022679"/>
    </source>
</evidence>
<dbReference type="GO" id="GO:0005085">
    <property type="term" value="F:guanyl-nucleotide exchange factor activity"/>
    <property type="evidence" value="ECO:0007669"/>
    <property type="project" value="UniProtKB-KW"/>
</dbReference>
<dbReference type="SUPFAM" id="SSF54197">
    <property type="entry name" value="HIT-like"/>
    <property type="match status" value="1"/>
</dbReference>
<evidence type="ECO:0000256" key="7">
    <source>
        <dbReference type="ARBA" id="ARBA00022490"/>
    </source>
</evidence>
<protein>
    <recommendedName>
        <fullName evidence="6">GDP-D-glucose phosphorylase 1</fullName>
        <ecNumber evidence="5">2.7.7.78</ecNumber>
    </recommendedName>
</protein>
<organism evidence="15 16">
    <name type="scientific">Brachionus calyciflorus</name>
    <dbReference type="NCBI Taxonomy" id="104777"/>
    <lineage>
        <taxon>Eukaryota</taxon>
        <taxon>Metazoa</taxon>
        <taxon>Spiralia</taxon>
        <taxon>Gnathifera</taxon>
        <taxon>Rotifera</taxon>
        <taxon>Eurotatoria</taxon>
        <taxon>Monogononta</taxon>
        <taxon>Pseudotrocha</taxon>
        <taxon>Ploima</taxon>
        <taxon>Brachionidae</taxon>
        <taxon>Brachionus</taxon>
    </lineage>
</organism>
<keyword evidence="7" id="KW-0963">Cytoplasm</keyword>
<evidence type="ECO:0000256" key="4">
    <source>
        <dbReference type="ARBA" id="ARBA00006451"/>
    </source>
</evidence>
<comment type="similarity">
    <text evidence="4">Belongs to the GDPGP1 family.</text>
</comment>
<evidence type="ECO:0000256" key="11">
    <source>
        <dbReference type="ARBA" id="ARBA00022741"/>
    </source>
</evidence>
<keyword evidence="10" id="KW-0548">Nucleotidyltransferase</keyword>
<dbReference type="EMBL" id="CAJNOC010002755">
    <property type="protein sequence ID" value="CAF0949849.1"/>
    <property type="molecule type" value="Genomic_DNA"/>
</dbReference>
<dbReference type="GO" id="GO:0006006">
    <property type="term" value="P:glucose metabolic process"/>
    <property type="evidence" value="ECO:0007669"/>
    <property type="project" value="TreeGrafter"/>
</dbReference>
<sequence>MKILEYSEIDLEDFNGKTNKFDNVLIREWIKLMNEEGLFNYKLEFPLLSKVLSGKYRFVIQKNAKRHSEKRPSQIQISSSINVPFDINKFNFNKINSNEIMFKLNRQDENQILNDDFIIINNSPIELGHSLLVPQLHSNLNQVLNLDSIKLALELIILSNSLNLIIGFNTVQAYSSVNHLHLHIYYLNLLNNRDSEFPFPIQNITQAERIGPNLWFLSDDVIPIPAFSLQLCDFQNDICKFSKKIFSITDYFMKNEIPHNLVLVKSTSFTNTTPTDLLTVRAVIWPKKPASEIPDNSMNINFAMCELSGHIFVPKDEDYETINENYLNKIANQAKLNEEKFKLIKNDLKFLF</sequence>
<keyword evidence="12" id="KW-0378">Hydrolase</keyword>
<dbReference type="Pfam" id="PF26216">
    <property type="entry name" value="GDPGP1_C"/>
    <property type="match status" value="1"/>
</dbReference>
<dbReference type="GO" id="GO:0005737">
    <property type="term" value="C:cytoplasm"/>
    <property type="evidence" value="ECO:0007669"/>
    <property type="project" value="UniProtKB-SubCell"/>
</dbReference>
<keyword evidence="9" id="KW-0808">Transferase</keyword>
<dbReference type="GO" id="GO:0000166">
    <property type="term" value="F:nucleotide binding"/>
    <property type="evidence" value="ECO:0007669"/>
    <property type="project" value="UniProtKB-KW"/>
</dbReference>
<dbReference type="InterPro" id="IPR026506">
    <property type="entry name" value="GDPGP"/>
</dbReference>
<evidence type="ECO:0000256" key="2">
    <source>
        <dbReference type="ARBA" id="ARBA00003049"/>
    </source>
</evidence>
<evidence type="ECO:0000256" key="12">
    <source>
        <dbReference type="ARBA" id="ARBA00022801"/>
    </source>
</evidence>
<comment type="subcellular location">
    <subcellularLocation>
        <location evidence="3">Cytoplasm</location>
    </subcellularLocation>
</comment>
<dbReference type="AlphaFoldDB" id="A0A814D5W0"/>
<dbReference type="PANTHER" id="PTHR20884">
    <property type="entry name" value="GDP-D-GLUCOSE PHOSPHORYLASE 1"/>
    <property type="match status" value="1"/>
</dbReference>
<evidence type="ECO:0000256" key="5">
    <source>
        <dbReference type="ARBA" id="ARBA00012507"/>
    </source>
</evidence>
<gene>
    <name evidence="15" type="ORF">OXX778_LOCUS13881</name>
</gene>
<name>A0A814D5W0_9BILA</name>
<feature type="domain" description="GDPGP1-like C-terminal" evidence="13">
    <location>
        <begin position="235"/>
        <end position="347"/>
    </location>
</feature>
<evidence type="ECO:0000256" key="6">
    <source>
        <dbReference type="ARBA" id="ARBA00018857"/>
    </source>
</evidence>
<dbReference type="PANTHER" id="PTHR20884:SF8">
    <property type="entry name" value="GDP-D-GLUCOSE PHOSPHORYLASE 1"/>
    <property type="match status" value="1"/>
</dbReference>
<accession>A0A814D5W0</accession>
<dbReference type="Proteomes" id="UP000663879">
    <property type="component" value="Unassembled WGS sequence"/>
</dbReference>
<dbReference type="EC" id="2.7.7.78" evidence="5"/>
<evidence type="ECO:0000259" key="13">
    <source>
        <dbReference type="Pfam" id="PF26216"/>
    </source>
</evidence>
<evidence type="ECO:0000256" key="1">
    <source>
        <dbReference type="ARBA" id="ARBA00000063"/>
    </source>
</evidence>
<evidence type="ECO:0000313" key="16">
    <source>
        <dbReference type="Proteomes" id="UP000663879"/>
    </source>
</evidence>
<dbReference type="Pfam" id="PF26217">
    <property type="entry name" value="GDPGP1_N"/>
    <property type="match status" value="1"/>
</dbReference>
<evidence type="ECO:0000313" key="15">
    <source>
        <dbReference type="EMBL" id="CAF0949849.1"/>
    </source>
</evidence>
<evidence type="ECO:0000256" key="10">
    <source>
        <dbReference type="ARBA" id="ARBA00022695"/>
    </source>
</evidence>
<dbReference type="InterPro" id="IPR058866">
    <property type="entry name" value="GDPGP1_N"/>
</dbReference>